<protein>
    <submittedName>
        <fullName evidence="2">Uncharacterized protein</fullName>
    </submittedName>
</protein>
<dbReference type="WBParaSite" id="nRc.2.0.1.t11866-RA">
    <property type="protein sequence ID" value="nRc.2.0.1.t11866-RA"/>
    <property type="gene ID" value="nRc.2.0.1.g11866"/>
</dbReference>
<sequence length="201" mass="23700">MKYYLHAIILDIYDRFERNRLDPNNRMKYEDKVYAVYTATKTLEILISPIVRSRPITDSMFNFTKALDGQCPMDVTTVSCVAFDHENSIAQWDHQHYILQYRASTFHEIPLYAVYFKMVDSVKSDTPASTEKKLYTVMIKKNYDFDQKAFDFDQKSSYQGDPWSESGKNSGFKSFWPRICIVGSRFARIRVTLFKNNVFEH</sequence>
<dbReference type="Proteomes" id="UP000887565">
    <property type="component" value="Unplaced"/>
</dbReference>
<organism evidence="1 2">
    <name type="scientific">Romanomermis culicivorax</name>
    <name type="common">Nematode worm</name>
    <dbReference type="NCBI Taxonomy" id="13658"/>
    <lineage>
        <taxon>Eukaryota</taxon>
        <taxon>Metazoa</taxon>
        <taxon>Ecdysozoa</taxon>
        <taxon>Nematoda</taxon>
        <taxon>Enoplea</taxon>
        <taxon>Dorylaimia</taxon>
        <taxon>Mermithida</taxon>
        <taxon>Mermithoidea</taxon>
        <taxon>Mermithidae</taxon>
        <taxon>Romanomermis</taxon>
    </lineage>
</organism>
<reference evidence="2" key="1">
    <citation type="submission" date="2022-11" db="UniProtKB">
        <authorList>
            <consortium name="WormBaseParasite"/>
        </authorList>
    </citation>
    <scope>IDENTIFICATION</scope>
</reference>
<evidence type="ECO:0000313" key="2">
    <source>
        <dbReference type="WBParaSite" id="nRc.2.0.1.t11866-RA"/>
    </source>
</evidence>
<accession>A0A915IF66</accession>
<dbReference type="AlphaFoldDB" id="A0A915IF66"/>
<keyword evidence="1" id="KW-1185">Reference proteome</keyword>
<evidence type="ECO:0000313" key="1">
    <source>
        <dbReference type="Proteomes" id="UP000887565"/>
    </source>
</evidence>
<name>A0A915IF66_ROMCU</name>
<proteinExistence type="predicted"/>